<evidence type="ECO:0008006" key="15">
    <source>
        <dbReference type="Google" id="ProtNLM"/>
    </source>
</evidence>
<reference evidence="13" key="1">
    <citation type="submission" date="2023-06" db="EMBL/GenBank/DDBJ databases">
        <authorList>
            <consortium name="Lawrence Berkeley National Laboratory"/>
            <person name="Ahrendt S."/>
            <person name="Sahu N."/>
            <person name="Indic B."/>
            <person name="Wong-Bajracharya J."/>
            <person name="Merenyi Z."/>
            <person name="Ke H.-M."/>
            <person name="Monk M."/>
            <person name="Kocsube S."/>
            <person name="Drula E."/>
            <person name="Lipzen A."/>
            <person name="Balint B."/>
            <person name="Henrissat B."/>
            <person name="Andreopoulos B."/>
            <person name="Martin F.M."/>
            <person name="Harder C.B."/>
            <person name="Rigling D."/>
            <person name="Ford K.L."/>
            <person name="Foster G.D."/>
            <person name="Pangilinan J."/>
            <person name="Papanicolaou A."/>
            <person name="Barry K."/>
            <person name="LaButti K."/>
            <person name="Viragh M."/>
            <person name="Koriabine M."/>
            <person name="Yan M."/>
            <person name="Riley R."/>
            <person name="Champramary S."/>
            <person name="Plett K.L."/>
            <person name="Tsai I.J."/>
            <person name="Slot J."/>
            <person name="Sipos G."/>
            <person name="Plett J."/>
            <person name="Nagy L.G."/>
            <person name="Grigoriev I.V."/>
        </authorList>
    </citation>
    <scope>NUCLEOTIDE SEQUENCE</scope>
    <source>
        <strain evidence="13">ICMP 16352</strain>
    </source>
</reference>
<dbReference type="SUPFAM" id="SSF48371">
    <property type="entry name" value="ARM repeat"/>
    <property type="match status" value="2"/>
</dbReference>
<dbReference type="InterPro" id="IPR055455">
    <property type="entry name" value="HEAT_PSME4"/>
</dbReference>
<dbReference type="PANTHER" id="PTHR32170">
    <property type="entry name" value="PROTEASOME ACTIVATOR COMPLEX SUBUNIT 4"/>
    <property type="match status" value="1"/>
</dbReference>
<keyword evidence="14" id="KW-1185">Reference proteome</keyword>
<evidence type="ECO:0000256" key="7">
    <source>
        <dbReference type="ARBA" id="ARBA00023204"/>
    </source>
</evidence>
<feature type="domain" description="Proteasome activator complex subunit 4 C-terminal" evidence="10">
    <location>
        <begin position="1856"/>
        <end position="1939"/>
    </location>
</feature>
<dbReference type="GO" id="GO:0006281">
    <property type="term" value="P:DNA repair"/>
    <property type="evidence" value="ECO:0007669"/>
    <property type="project" value="UniProtKB-KW"/>
</dbReference>
<evidence type="ECO:0000256" key="4">
    <source>
        <dbReference type="ARBA" id="ARBA00022490"/>
    </source>
</evidence>
<dbReference type="Gene3D" id="1.25.10.10">
    <property type="entry name" value="Leucine-rich Repeat Variant"/>
    <property type="match status" value="1"/>
</dbReference>
<keyword evidence="8" id="KW-0539">Nucleus</keyword>
<comment type="similarity">
    <text evidence="3">Belongs to the BLM10 family.</text>
</comment>
<sequence>MDLLIQLASSGDPEGLPQLSPFNMDDDTISDSPGDTSELSLEQQKSHLQSYLDSLPYECESCEDMQAKLEDIVGKIFICAKAKNWLVLTTWDGMLQCWLLMRYPMDKPIRAKLVRLYYSLCITPGIEPRVIRSWADMITRLLSNKSGMKRKLECGDLELPWEPLWHSIQTHLWHKARVHDSSRSTLSLLLYVAEHCNRYFSRQEISNMLSTFLPLVTKEAGPNTSSPLTVMIPILTSFLPPSHCHLYLPSLFKFWEAINSALVDDRLLHVSGELSEEHVAGPFGLAGEDGGAKWKDVGIWTQSEWNMLIGKGLASMNVPVGATRGASTTAGQADTLADKHSFKIKKIIDRYHSLAKIFVYSICVDGPIRQSFNGQQGPSQSSPIGFVAGSKALDSLERLITSTESFFHPSNSGPWTIALTTFLHRLTSEFAKRLKQEEKSDCKTPVTQRLTPSISRAFVSILRTPALLALFSKDPICVGFAQGALRGMALLEPALIMSELLERVYGGLEVVNETHRTTAVLSMLSGIARPLVTESIWLGGQKHLLPLLELCLPGIDLNDPSKTVCTTMFIVAAIQHVKIGDLSIHQSGMPLTDDTLGDEMMNLDQDDTRFPDGVESPTPVLSKSDERSLTRDSTAAFADWVTSLFRRVIALYENLPEEGGKRNTTGGKQEESVLKSIKAMMDVVCLHLSDQLFDLVLNLVFDYASTNAKSNAVRAFGQLVACLARVRAEQTLARFLPFCLSQIEDELHHGASSIRTTAPTAAVPSDTTFHWHVAILRGCLGYGGSVVLKHRDRILGLIVLLIDKAKSERGYSSAGRLIGRILHTLVGVYPVNSRFVNADEWASSDFESDHNVHWGKLYEARDVSIEWHVPSNDEIDFVLEILDKVASPLLDNIEKLLQTTKNWDSSDRNDFCRYLNASRAIWGGLPTFLQEQEKEVTNSCINDDIECQELLVGKLDMKAGFVLCDPSDPRYRKAAAHRIRFGEISRRAALALRENTEGEDHIDAVSVVVKAIDSYLLDYGLSKEGYESVQKSYATARDGIRVWNGQKENSRSVFVKRAQMYHCGRVYMHALYRRRSRLDDELIQELIEMSLSPYTRIRRQAQAVLHSAFGYYVRSTRFTLPSLFAALSKGNDPDRMKGALYVLWNKGIASYALGDQGAHGRYLVSLLECQHEEKPSIQKLVNNLAVDCLPHLHEDAIHTDAYSLDVPEVECALNSLATEFPPSFVDQRLLQEAISKTPRRVVNRNEIHAQTVSSILEIALRPKTHWRYVQMACRFLVVLLRRDIPVSADVAQFFFKYSTSPQPTIRVEAQRGIAYLLTYVKFRSFSDNASDLWLHRWKNPLAQSINVTNAPNLLERFEHPIDQTSNPIYVDKIRTGFISWAPTVQGYRAVTTDMSVFAWEAASQPSLRVIREGVTTEKYFQDLSVLWGQESNRNGSTIDLRLENVAYIKRLAKMFEHEVVDAILSVTDPLLSDSDKFKQRAGGEFLTGLIRGAKHWPKHASDKLWSWVRSRLDRIFAEIKPDTLTLWETSFASILEDRDPRRNKPLIDWILSLPLDFNGDSAFDMSKALSLFGILADSAEHVFQRRADHFISFFFTNANTNYAEIRGLITQVLTTLLNMQWRPLYASTELFLRACQESDDPLFIRRAQYQNQITKILAQLPQWREQRLPPPWVSKSEYDKVALSLLQWIWVSSYSPQATLVLPYAVALMPEFLRMTEFNDNVELQTYSTAVLYVLSAFTPPVEYIGAILTNFVVAIKSSKSWRIRLQALPPLVVFFYRNLLSISPEGVAGVMDMLVDCLADENVEVREMASKSLSGIVRCSQRQSIIPLKNRFITMTRRVKLPPRRDPSYADSLRSMHSAILGLCALIESFPYSVEPWLPSLTEVLAPHATDPPPISTTIRKCASEFKKTHQDTWHKDQQAFDEDQLQSLSTMLVGTSY</sequence>
<dbReference type="GO" id="GO:0010499">
    <property type="term" value="P:proteasomal ubiquitin-independent protein catabolic process"/>
    <property type="evidence" value="ECO:0007669"/>
    <property type="project" value="TreeGrafter"/>
</dbReference>
<dbReference type="EMBL" id="JAUEPR010000034">
    <property type="protein sequence ID" value="KAK0473242.1"/>
    <property type="molecule type" value="Genomic_DNA"/>
</dbReference>
<organism evidence="13 14">
    <name type="scientific">Armillaria novae-zelandiae</name>
    <dbReference type="NCBI Taxonomy" id="153914"/>
    <lineage>
        <taxon>Eukaryota</taxon>
        <taxon>Fungi</taxon>
        <taxon>Dikarya</taxon>
        <taxon>Basidiomycota</taxon>
        <taxon>Agaricomycotina</taxon>
        <taxon>Agaricomycetes</taxon>
        <taxon>Agaricomycetidae</taxon>
        <taxon>Agaricales</taxon>
        <taxon>Marasmiineae</taxon>
        <taxon>Physalacriaceae</taxon>
        <taxon>Armillaria</taxon>
    </lineage>
</organism>
<dbReference type="InterPro" id="IPR032430">
    <property type="entry name" value="Blm10_mid"/>
</dbReference>
<evidence type="ECO:0000313" key="13">
    <source>
        <dbReference type="EMBL" id="KAK0473242.1"/>
    </source>
</evidence>
<evidence type="ECO:0000256" key="6">
    <source>
        <dbReference type="ARBA" id="ARBA00022763"/>
    </source>
</evidence>
<evidence type="ECO:0000256" key="8">
    <source>
        <dbReference type="ARBA" id="ARBA00023242"/>
    </source>
</evidence>
<feature type="domain" description="Proteasome activator Blm10 middle HEAT repeats region" evidence="11">
    <location>
        <begin position="396"/>
        <end position="928"/>
    </location>
</feature>
<feature type="region of interest" description="Disordered" evidence="9">
    <location>
        <begin position="10"/>
        <end position="38"/>
    </location>
</feature>
<keyword evidence="7" id="KW-0234">DNA repair</keyword>
<dbReference type="InterPro" id="IPR011989">
    <property type="entry name" value="ARM-like"/>
</dbReference>
<accession>A0AA39NWN8</accession>
<keyword evidence="6" id="KW-0227">DNA damage</keyword>
<protein>
    <recommendedName>
        <fullName evidence="15">ARM repeat-containing protein</fullName>
    </recommendedName>
</protein>
<evidence type="ECO:0000259" key="11">
    <source>
        <dbReference type="Pfam" id="PF16507"/>
    </source>
</evidence>
<dbReference type="Pfam" id="PF23096">
    <property type="entry name" value="HEAT_PSME4"/>
    <property type="match status" value="1"/>
</dbReference>
<evidence type="ECO:0000256" key="1">
    <source>
        <dbReference type="ARBA" id="ARBA00004324"/>
    </source>
</evidence>
<evidence type="ECO:0000256" key="3">
    <source>
        <dbReference type="ARBA" id="ARBA00005739"/>
    </source>
</evidence>
<evidence type="ECO:0000256" key="2">
    <source>
        <dbReference type="ARBA" id="ARBA00004496"/>
    </source>
</evidence>
<dbReference type="InterPro" id="IPR016024">
    <property type="entry name" value="ARM-type_fold"/>
</dbReference>
<keyword evidence="5" id="KW-0677">Repeat</keyword>
<evidence type="ECO:0000256" key="9">
    <source>
        <dbReference type="SAM" id="MobiDB-lite"/>
    </source>
</evidence>
<name>A0AA39NWN8_9AGAR</name>
<dbReference type="Pfam" id="PF16507">
    <property type="entry name" value="HEAT_PSME4_mid"/>
    <property type="match status" value="1"/>
</dbReference>
<evidence type="ECO:0000259" key="10">
    <source>
        <dbReference type="Pfam" id="PF11919"/>
    </source>
</evidence>
<dbReference type="Pfam" id="PF11919">
    <property type="entry name" value="PSME4_C"/>
    <property type="match status" value="1"/>
</dbReference>
<dbReference type="Proteomes" id="UP001175227">
    <property type="component" value="Unassembled WGS sequence"/>
</dbReference>
<dbReference type="GO" id="GO:0016607">
    <property type="term" value="C:nuclear speck"/>
    <property type="evidence" value="ECO:0007669"/>
    <property type="project" value="UniProtKB-SubCell"/>
</dbReference>
<comment type="caution">
    <text evidence="13">The sequence shown here is derived from an EMBL/GenBank/DDBJ whole genome shotgun (WGS) entry which is preliminary data.</text>
</comment>
<dbReference type="InterPro" id="IPR035309">
    <property type="entry name" value="PSME4"/>
</dbReference>
<dbReference type="GO" id="GO:0070628">
    <property type="term" value="F:proteasome binding"/>
    <property type="evidence" value="ECO:0007669"/>
    <property type="project" value="InterPro"/>
</dbReference>
<dbReference type="PANTHER" id="PTHR32170:SF3">
    <property type="entry name" value="PROTEASOME ACTIVATOR COMPLEX SUBUNIT 4"/>
    <property type="match status" value="1"/>
</dbReference>
<keyword evidence="4" id="KW-0963">Cytoplasm</keyword>
<comment type="subcellular location">
    <subcellularLocation>
        <location evidence="2">Cytoplasm</location>
    </subcellularLocation>
    <subcellularLocation>
        <location evidence="1">Nucleus speckle</location>
    </subcellularLocation>
</comment>
<evidence type="ECO:0000259" key="12">
    <source>
        <dbReference type="Pfam" id="PF23096"/>
    </source>
</evidence>
<evidence type="ECO:0000256" key="5">
    <source>
        <dbReference type="ARBA" id="ARBA00022737"/>
    </source>
</evidence>
<dbReference type="GO" id="GO:0005829">
    <property type="term" value="C:cytosol"/>
    <property type="evidence" value="ECO:0007669"/>
    <property type="project" value="TreeGrafter"/>
</dbReference>
<feature type="domain" description="Proteasome activator complex subunit 4-like HEAT repeat-like" evidence="12">
    <location>
        <begin position="1367"/>
        <end position="1566"/>
    </location>
</feature>
<proteinExistence type="inferred from homology"/>
<dbReference type="GO" id="GO:0016504">
    <property type="term" value="F:peptidase activator activity"/>
    <property type="evidence" value="ECO:0007669"/>
    <property type="project" value="InterPro"/>
</dbReference>
<gene>
    <name evidence="13" type="ORF">IW261DRAFT_1659167</name>
</gene>
<dbReference type="InterPro" id="IPR021843">
    <property type="entry name" value="PSME4_C"/>
</dbReference>
<feature type="non-terminal residue" evidence="13">
    <location>
        <position position="1939"/>
    </location>
</feature>
<evidence type="ECO:0000313" key="14">
    <source>
        <dbReference type="Proteomes" id="UP001175227"/>
    </source>
</evidence>